<dbReference type="SUPFAM" id="SSF56235">
    <property type="entry name" value="N-terminal nucleophile aminohydrolases (Ntn hydrolases)"/>
    <property type="match status" value="1"/>
</dbReference>
<dbReference type="GO" id="GO:0005737">
    <property type="term" value="C:cytoplasm"/>
    <property type="evidence" value="ECO:0007669"/>
    <property type="project" value="UniProtKB-SubCell"/>
</dbReference>
<dbReference type="GO" id="GO:0005839">
    <property type="term" value="C:proteasome core complex"/>
    <property type="evidence" value="ECO:0007669"/>
    <property type="project" value="InterPro"/>
</dbReference>
<comment type="subunit">
    <text evidence="6">Component of the proteasome complex.</text>
</comment>
<comment type="caution">
    <text evidence="7">The sequence shown here is derived from an EMBL/GenBank/DDBJ whole genome shotgun (WGS) entry which is preliminary data.</text>
</comment>
<comment type="similarity">
    <text evidence="6">Belongs to the peptidase T1B family.</text>
</comment>
<dbReference type="InterPro" id="IPR023333">
    <property type="entry name" value="Proteasome_suB-type"/>
</dbReference>
<protein>
    <recommendedName>
        <fullName evidence="6">Proteasome subunit beta</fullName>
    </recommendedName>
</protein>
<dbReference type="InterPro" id="IPR035206">
    <property type="entry name" value="Proteasome_beta2"/>
</dbReference>
<dbReference type="InterPro" id="IPR029055">
    <property type="entry name" value="Ntn_hydrolases_N"/>
</dbReference>
<reference evidence="7" key="1">
    <citation type="journal article" date="2016" name="Insect Biochem. Mol. Biol.">
        <title>Multifaceted biological insights from a draft genome sequence of the tobacco hornworm moth, Manduca sexta.</title>
        <authorList>
            <person name="Kanost M.R."/>
            <person name="Arrese E.L."/>
            <person name="Cao X."/>
            <person name="Chen Y.R."/>
            <person name="Chellapilla S."/>
            <person name="Goldsmith M.R."/>
            <person name="Grosse-Wilde E."/>
            <person name="Heckel D.G."/>
            <person name="Herndon N."/>
            <person name="Jiang H."/>
            <person name="Papanicolaou A."/>
            <person name="Qu J."/>
            <person name="Soulages J.L."/>
            <person name="Vogel H."/>
            <person name="Walters J."/>
            <person name="Waterhouse R.M."/>
            <person name="Ahn S.J."/>
            <person name="Almeida F.C."/>
            <person name="An C."/>
            <person name="Aqrawi P."/>
            <person name="Bretschneider A."/>
            <person name="Bryant W.B."/>
            <person name="Bucks S."/>
            <person name="Chao H."/>
            <person name="Chevignon G."/>
            <person name="Christen J.M."/>
            <person name="Clarke D.F."/>
            <person name="Dittmer N.T."/>
            <person name="Ferguson L.C.F."/>
            <person name="Garavelou S."/>
            <person name="Gordon K.H.J."/>
            <person name="Gunaratna R.T."/>
            <person name="Han Y."/>
            <person name="Hauser F."/>
            <person name="He Y."/>
            <person name="Heidel-Fischer H."/>
            <person name="Hirsh A."/>
            <person name="Hu Y."/>
            <person name="Jiang H."/>
            <person name="Kalra D."/>
            <person name="Klinner C."/>
            <person name="Konig C."/>
            <person name="Kovar C."/>
            <person name="Kroll A.R."/>
            <person name="Kuwar S.S."/>
            <person name="Lee S.L."/>
            <person name="Lehman R."/>
            <person name="Li K."/>
            <person name="Li Z."/>
            <person name="Liang H."/>
            <person name="Lovelace S."/>
            <person name="Lu Z."/>
            <person name="Mansfield J.H."/>
            <person name="McCulloch K.J."/>
            <person name="Mathew T."/>
            <person name="Morton B."/>
            <person name="Muzny D.M."/>
            <person name="Neunemann D."/>
            <person name="Ongeri F."/>
            <person name="Pauchet Y."/>
            <person name="Pu L.L."/>
            <person name="Pyrousis I."/>
            <person name="Rao X.J."/>
            <person name="Redding A."/>
            <person name="Roesel C."/>
            <person name="Sanchez-Gracia A."/>
            <person name="Schaack S."/>
            <person name="Shukla A."/>
            <person name="Tetreau G."/>
            <person name="Wang Y."/>
            <person name="Xiong G.H."/>
            <person name="Traut W."/>
            <person name="Walsh T.K."/>
            <person name="Worley K.C."/>
            <person name="Wu D."/>
            <person name="Wu W."/>
            <person name="Wu Y.Q."/>
            <person name="Zhang X."/>
            <person name="Zou Z."/>
            <person name="Zucker H."/>
            <person name="Briscoe A.D."/>
            <person name="Burmester T."/>
            <person name="Clem R.J."/>
            <person name="Feyereisen R."/>
            <person name="Grimmelikhuijzen C.J.P."/>
            <person name="Hamodrakas S.J."/>
            <person name="Hansson B.S."/>
            <person name="Huguet E."/>
            <person name="Jermiin L.S."/>
            <person name="Lan Q."/>
            <person name="Lehman H.K."/>
            <person name="Lorenzen M."/>
            <person name="Merzendorfer H."/>
            <person name="Michalopoulos I."/>
            <person name="Morton D.B."/>
            <person name="Muthukrishnan S."/>
            <person name="Oakeshott J.G."/>
            <person name="Palmer W."/>
            <person name="Park Y."/>
            <person name="Passarelli A.L."/>
            <person name="Rozas J."/>
            <person name="Schwartz L.M."/>
            <person name="Smith W."/>
            <person name="Southgate A."/>
            <person name="Vilcinskas A."/>
            <person name="Vogt R."/>
            <person name="Wang P."/>
            <person name="Werren J."/>
            <person name="Yu X.Q."/>
            <person name="Zhou J.J."/>
            <person name="Brown S.J."/>
            <person name="Scherer S.E."/>
            <person name="Richards S."/>
            <person name="Blissard G.W."/>
        </authorList>
    </citation>
    <scope>NUCLEOTIDE SEQUENCE</scope>
</reference>
<dbReference type="AlphaFoldDB" id="A0A922CH48"/>
<gene>
    <name evidence="7" type="ORF">O3G_MSEX004201</name>
</gene>
<accession>A0A922CH48</accession>
<dbReference type="Proteomes" id="UP000791440">
    <property type="component" value="Unassembled WGS sequence"/>
</dbReference>
<dbReference type="InterPro" id="IPR001353">
    <property type="entry name" value="Proteasome_sua/b"/>
</dbReference>
<evidence type="ECO:0000256" key="4">
    <source>
        <dbReference type="ARBA" id="ARBA00024953"/>
    </source>
</evidence>
<sequence>MANQTAGLYLQCLIGMQCNDFTMIAADQTNIQGIFVLRDDADKLHEVTNCLVMGVIGDPGDAAQFAQFVSKNTQLYKMKNGYPLDTAAVVHFTRKSLAGSLREGKPTMVNMLLAGYNEKTGGELYTIDFLASCVKVPYAVHGFGGHVCLGILDKYYSPRLSESEGYEALKSCIQEIHQRLFVNLRNFQVKSISKSGVKVLPVINPATFIAGK</sequence>
<reference evidence="7" key="2">
    <citation type="submission" date="2020-12" db="EMBL/GenBank/DDBJ databases">
        <authorList>
            <person name="Kanost M."/>
        </authorList>
    </citation>
    <scope>NUCLEOTIDE SEQUENCE</scope>
</reference>
<comment type="subcellular location">
    <subcellularLocation>
        <location evidence="6">Cytoplasm</location>
    </subcellularLocation>
    <subcellularLocation>
        <location evidence="6">Nucleus</location>
    </subcellularLocation>
</comment>
<dbReference type="InterPro" id="IPR016050">
    <property type="entry name" value="Proteasome_bsu_CS"/>
</dbReference>
<dbReference type="PROSITE" id="PS00854">
    <property type="entry name" value="PROTEASOME_BETA_1"/>
    <property type="match status" value="1"/>
</dbReference>
<keyword evidence="1 6" id="KW-0963">Cytoplasm</keyword>
<evidence type="ECO:0000313" key="7">
    <source>
        <dbReference type="EMBL" id="KAG6445941.1"/>
    </source>
</evidence>
<comment type="subunit">
    <text evidence="5">The 26S proteasome consists of a 20S proteasome core and two 19S regulatory subunits. The 20S proteasome core is composed of 28 subunits that are arranged in four stacked rings, resulting in a barrel-shaped structure. The two end rings are each formed by seven alpha subunits, and the two central rings are each formed by seven beta subunits. The catalytic chamber with the active sites is on the inside of the barrel.</text>
</comment>
<dbReference type="GO" id="GO:0010498">
    <property type="term" value="P:proteasomal protein catabolic process"/>
    <property type="evidence" value="ECO:0007669"/>
    <property type="project" value="InterPro"/>
</dbReference>
<keyword evidence="3 6" id="KW-0539">Nucleus</keyword>
<evidence type="ECO:0000256" key="6">
    <source>
        <dbReference type="RuleBase" id="RU004203"/>
    </source>
</evidence>
<name>A0A922CH48_MANSE</name>
<dbReference type="Pfam" id="PF00227">
    <property type="entry name" value="Proteasome"/>
    <property type="match status" value="1"/>
</dbReference>
<keyword evidence="8" id="KW-1185">Reference proteome</keyword>
<evidence type="ECO:0000313" key="8">
    <source>
        <dbReference type="Proteomes" id="UP000791440"/>
    </source>
</evidence>
<comment type="function">
    <text evidence="6">Component of the proteasome, a multicatalytic proteinase complex which is characterized by its ability to cleave peptides with Arg, Phe, Tyr, Leu, and Glu adjacent to the leaving group at neutral or slightly basic pH. The proteasome has an ATP-dependent proteolytic activity.</text>
</comment>
<keyword evidence="2 6" id="KW-0647">Proteasome</keyword>
<organism evidence="7 8">
    <name type="scientific">Manduca sexta</name>
    <name type="common">Tobacco hawkmoth</name>
    <name type="synonym">Tobacco hornworm</name>
    <dbReference type="NCBI Taxonomy" id="7130"/>
    <lineage>
        <taxon>Eukaryota</taxon>
        <taxon>Metazoa</taxon>
        <taxon>Ecdysozoa</taxon>
        <taxon>Arthropoda</taxon>
        <taxon>Hexapoda</taxon>
        <taxon>Insecta</taxon>
        <taxon>Pterygota</taxon>
        <taxon>Neoptera</taxon>
        <taxon>Endopterygota</taxon>
        <taxon>Lepidoptera</taxon>
        <taxon>Glossata</taxon>
        <taxon>Ditrysia</taxon>
        <taxon>Bombycoidea</taxon>
        <taxon>Sphingidae</taxon>
        <taxon>Sphinginae</taxon>
        <taxon>Sphingini</taxon>
        <taxon>Manduca</taxon>
    </lineage>
</organism>
<evidence type="ECO:0000256" key="3">
    <source>
        <dbReference type="ARBA" id="ARBA00023242"/>
    </source>
</evidence>
<evidence type="ECO:0000256" key="2">
    <source>
        <dbReference type="ARBA" id="ARBA00022942"/>
    </source>
</evidence>
<evidence type="ECO:0000256" key="5">
    <source>
        <dbReference type="ARBA" id="ARBA00026071"/>
    </source>
</evidence>
<evidence type="ECO:0000256" key="1">
    <source>
        <dbReference type="ARBA" id="ARBA00022490"/>
    </source>
</evidence>
<comment type="function">
    <text evidence="4">Non-catalytic component of the proteasome, a multicatalytic proteinase complex which is characterized by its ability to cleave peptides with Arg, Phe, Tyr, Leu, and Glu adjacent to the leaving group at neutral or slightly basic pH. The proteasome has an ATP-dependent proteolytic activity.</text>
</comment>
<dbReference type="GO" id="GO:0005634">
    <property type="term" value="C:nucleus"/>
    <property type="evidence" value="ECO:0007669"/>
    <property type="project" value="UniProtKB-SubCell"/>
</dbReference>
<dbReference type="Gene3D" id="3.60.20.10">
    <property type="entry name" value="Glutamine Phosphoribosylpyrophosphate, subunit 1, domain 1"/>
    <property type="match status" value="1"/>
</dbReference>
<dbReference type="PANTHER" id="PTHR32194">
    <property type="entry name" value="METALLOPROTEASE TLDD"/>
    <property type="match status" value="1"/>
</dbReference>
<dbReference type="EMBL" id="JH668327">
    <property type="protein sequence ID" value="KAG6445941.1"/>
    <property type="molecule type" value="Genomic_DNA"/>
</dbReference>
<proteinExistence type="inferred from homology"/>
<dbReference type="CDD" id="cd03758">
    <property type="entry name" value="proteasome_beta_type_2"/>
    <property type="match status" value="1"/>
</dbReference>
<dbReference type="PANTHER" id="PTHR32194:SF2">
    <property type="entry name" value="PROTEASOME SUBUNIT BETA TYPE-1"/>
    <property type="match status" value="1"/>
</dbReference>